<dbReference type="PRINTS" id="PR00344">
    <property type="entry name" value="BCTRLSENSOR"/>
</dbReference>
<dbReference type="SUPFAM" id="SSF52172">
    <property type="entry name" value="CheY-like"/>
    <property type="match status" value="1"/>
</dbReference>
<dbReference type="InterPro" id="IPR011006">
    <property type="entry name" value="CheY-like_superfamily"/>
</dbReference>
<dbReference type="SUPFAM" id="SSF55785">
    <property type="entry name" value="PYP-like sensor domain (PAS domain)"/>
    <property type="match status" value="3"/>
</dbReference>
<dbReference type="PROSITE" id="PS50112">
    <property type="entry name" value="PAS"/>
    <property type="match status" value="3"/>
</dbReference>
<dbReference type="PANTHER" id="PTHR43047:SF64">
    <property type="entry name" value="HISTIDINE KINASE CONTAINING CHEY-HOMOLOGOUS RECEIVER DOMAIN AND PAS DOMAIN-RELATED"/>
    <property type="match status" value="1"/>
</dbReference>
<evidence type="ECO:0000256" key="5">
    <source>
        <dbReference type="ARBA" id="ARBA00022679"/>
    </source>
</evidence>
<evidence type="ECO:0000259" key="13">
    <source>
        <dbReference type="PROSITE" id="PS50885"/>
    </source>
</evidence>
<dbReference type="SUPFAM" id="SSF158472">
    <property type="entry name" value="HAMP domain-like"/>
    <property type="match status" value="1"/>
</dbReference>
<evidence type="ECO:0000256" key="8">
    <source>
        <dbReference type="SAM" id="Phobius"/>
    </source>
</evidence>
<dbReference type="Gene3D" id="6.10.340.10">
    <property type="match status" value="1"/>
</dbReference>
<dbReference type="SMART" id="SM00388">
    <property type="entry name" value="HisKA"/>
    <property type="match status" value="1"/>
</dbReference>
<feature type="domain" description="PAC" evidence="12">
    <location>
        <begin position="447"/>
        <end position="499"/>
    </location>
</feature>
<dbReference type="InterPro" id="IPR004358">
    <property type="entry name" value="Sig_transdc_His_kin-like_C"/>
</dbReference>
<feature type="domain" description="HAMP" evidence="13">
    <location>
        <begin position="314"/>
        <end position="366"/>
    </location>
</feature>
<gene>
    <name evidence="14" type="ORF">M3P05_04065</name>
</gene>
<organism evidence="14 15">
    <name type="scientific">Parendozoicomonas callyspongiae</name>
    <dbReference type="NCBI Taxonomy" id="2942213"/>
    <lineage>
        <taxon>Bacteria</taxon>
        <taxon>Pseudomonadati</taxon>
        <taxon>Pseudomonadota</taxon>
        <taxon>Gammaproteobacteria</taxon>
        <taxon>Oceanospirillales</taxon>
        <taxon>Endozoicomonadaceae</taxon>
        <taxon>Parendozoicomonas</taxon>
    </lineage>
</organism>
<dbReference type="SMART" id="SM00304">
    <property type="entry name" value="HAMP"/>
    <property type="match status" value="1"/>
</dbReference>
<dbReference type="CDD" id="cd16922">
    <property type="entry name" value="HATPase_EvgS-ArcB-TorS-like"/>
    <property type="match status" value="1"/>
</dbReference>
<dbReference type="InterPro" id="IPR003661">
    <property type="entry name" value="HisK_dim/P_dom"/>
</dbReference>
<feature type="domain" description="Response regulatory" evidence="10">
    <location>
        <begin position="1008"/>
        <end position="1124"/>
    </location>
</feature>
<accession>A0ABT0PCK8</accession>
<dbReference type="Pfam" id="PF13426">
    <property type="entry name" value="PAS_9"/>
    <property type="match status" value="1"/>
</dbReference>
<keyword evidence="15" id="KW-1185">Reference proteome</keyword>
<feature type="domain" description="PAS" evidence="11">
    <location>
        <begin position="493"/>
        <end position="538"/>
    </location>
</feature>
<dbReference type="EC" id="2.7.13.3" evidence="3"/>
<keyword evidence="8" id="KW-0812">Transmembrane</keyword>
<dbReference type="CDD" id="cd17546">
    <property type="entry name" value="REC_hyHK_CKI1_RcsC-like"/>
    <property type="match status" value="1"/>
</dbReference>
<feature type="modified residue" description="4-aspartylphosphate" evidence="7">
    <location>
        <position position="1057"/>
    </location>
</feature>
<evidence type="ECO:0000256" key="7">
    <source>
        <dbReference type="PROSITE-ProRule" id="PRU00169"/>
    </source>
</evidence>
<sequence length="1219" mass="135349">MNLSIRKKIIIFTVIPVTLIYNVIFLISLYKNITGETRNIESRLRETTASMAAMIDSSLYDAMLTVETASSVMLKFDYLSFYRLRGLNESLLRTSRDIAALGVIWDSSGGEQGAALVWREDQHPDKSMKLSDYPGLKKWIDDWLALGGGKSWSRQIDLDGTGEHIGFIYVVPGGEGSIRTFTFAFIPLTVLQSAWNIPYDISSRYSLINEQGELIYSSGRQAFEDSTVATSFNIFSGQLLKWMIDQDLTSTEAKYGEDDYLAFRQALSASGWQLIAATPKQAIIKLVRSEAWFEAAFMVLSLLMIFVSVWFVTGRITRPIRKLDRAMTRVASGHLDTRITVRSDDEVGKLAKRFSEMTSQLVLREQAERKARKTSFDRIVQGLSGHYYYYSHDIDGVVKYVSPSVQDVLGLTPEEYSQHYTKFYTDTPENQNAINETQRVINKGVSGIYEVEMYGGGGAVHHIEMVKVPVYDFEGKIIGVEGMGRDITDRVSDTARFRGLLESAPDAVVITDGDGVITVVNAQTEALLGYVRSSLVGQPVSCLFPEKECASQPLLNNPSLELLKSQAGSTIELRARKSSGHTLPVEMAFSPIETPEGLLISISLRDVSDRHAAERALRLSEERYRRIIEGLQQECIFYTQRVDGTFVYVTESVEQILGYTPEEFMAGPEAYLHRDIDREKIAQVRKELSKGNTHPGYELELVRADGSVCVMEVLDTPAFNERGQVTAIEGLARDKTAEKTAARALAEARDQAEAANKAKSLFLSNMSHELRTPLNGVLGYAQLLLGDREVTPSQHERLMAVQTCGQHLLTLINDILDLTKIEAGEMELHYEVTSLTILVETVEQILYQKAEKAGLKLELTIRPDVPRCVYADETKLRQILINLVGNAIKFTESGHVDLTVFMVGNELAFEVLDTGIGITEDHLEHIFEPFRQGEAGRREGGTGLGLSISRRLATTMGGNLTVISKPGKGSCFTLTLPLKSAEGDRYCPIVKTLAEDTFEHLAPGQKIQVMVVDDSTTNRDILKQMLEAAGLNVLSVGSGREAITLGQRYCIDLVLMDLRMSGMSGFRAAHTMKARLGNKCPPIVAISAGVYPSLPDIIKRWGFVDFIGKPFRVHELFQVIRRHLNAVWVHAESHRPTPPPDALPALSREQASMLVGQLAEAMEMGDVEAVRAAAVGLTDKDQAIAFWANRILEYCDSLALDQLEEMMSQLMGLCESAVV</sequence>
<dbReference type="InterPro" id="IPR003594">
    <property type="entry name" value="HATPase_dom"/>
</dbReference>
<feature type="domain" description="PAS" evidence="11">
    <location>
        <begin position="372"/>
        <end position="415"/>
    </location>
</feature>
<dbReference type="Proteomes" id="UP001203338">
    <property type="component" value="Unassembled WGS sequence"/>
</dbReference>
<evidence type="ECO:0000313" key="14">
    <source>
        <dbReference type="EMBL" id="MCL6269117.1"/>
    </source>
</evidence>
<dbReference type="Gene3D" id="3.30.565.10">
    <property type="entry name" value="Histidine kinase-like ATPase, C-terminal domain"/>
    <property type="match status" value="1"/>
</dbReference>
<feature type="transmembrane region" description="Helical" evidence="8">
    <location>
        <begin position="291"/>
        <end position="312"/>
    </location>
</feature>
<dbReference type="InterPro" id="IPR005467">
    <property type="entry name" value="His_kinase_dom"/>
</dbReference>
<dbReference type="Pfam" id="PF02518">
    <property type="entry name" value="HATPase_c"/>
    <property type="match status" value="1"/>
</dbReference>
<dbReference type="SMART" id="SM00387">
    <property type="entry name" value="HATPase_c"/>
    <property type="match status" value="1"/>
</dbReference>
<evidence type="ECO:0000256" key="3">
    <source>
        <dbReference type="ARBA" id="ARBA00012438"/>
    </source>
</evidence>
<comment type="caution">
    <text evidence="14">The sequence shown here is derived from an EMBL/GenBank/DDBJ whole genome shotgun (WGS) entry which is preliminary data.</text>
</comment>
<dbReference type="Pfam" id="PF00072">
    <property type="entry name" value="Response_reg"/>
    <property type="match status" value="1"/>
</dbReference>
<reference evidence="14 15" key="1">
    <citation type="submission" date="2022-05" db="EMBL/GenBank/DDBJ databases">
        <authorList>
            <person name="Park J.-S."/>
        </authorList>
    </citation>
    <scope>NUCLEOTIDE SEQUENCE [LARGE SCALE GENOMIC DNA]</scope>
    <source>
        <strain evidence="14 15">2012CJ34-2</strain>
    </source>
</reference>
<dbReference type="CDD" id="cd00082">
    <property type="entry name" value="HisKA"/>
    <property type="match status" value="1"/>
</dbReference>
<keyword evidence="6" id="KW-0418">Kinase</keyword>
<dbReference type="InterPro" id="IPR000014">
    <property type="entry name" value="PAS"/>
</dbReference>
<evidence type="ECO:0000256" key="1">
    <source>
        <dbReference type="ARBA" id="ARBA00000085"/>
    </source>
</evidence>
<evidence type="ECO:0000256" key="2">
    <source>
        <dbReference type="ARBA" id="ARBA00004370"/>
    </source>
</evidence>
<evidence type="ECO:0000256" key="6">
    <source>
        <dbReference type="ARBA" id="ARBA00022777"/>
    </source>
</evidence>
<dbReference type="PANTHER" id="PTHR43047">
    <property type="entry name" value="TWO-COMPONENT HISTIDINE PROTEIN KINASE"/>
    <property type="match status" value="1"/>
</dbReference>
<feature type="domain" description="PAC" evidence="12">
    <location>
        <begin position="569"/>
        <end position="619"/>
    </location>
</feature>
<dbReference type="InterPro" id="IPR013656">
    <property type="entry name" value="PAS_4"/>
</dbReference>
<dbReference type="SUPFAM" id="SSF47384">
    <property type="entry name" value="Homodimeric domain of signal transducing histidine kinase"/>
    <property type="match status" value="1"/>
</dbReference>
<feature type="domain" description="Histidine kinase" evidence="9">
    <location>
        <begin position="765"/>
        <end position="980"/>
    </location>
</feature>
<dbReference type="Pfam" id="PF00512">
    <property type="entry name" value="HisKA"/>
    <property type="match status" value="1"/>
</dbReference>
<dbReference type="InterPro" id="IPR001789">
    <property type="entry name" value="Sig_transdc_resp-reg_receiver"/>
</dbReference>
<dbReference type="Pfam" id="PF00672">
    <property type="entry name" value="HAMP"/>
    <property type="match status" value="1"/>
</dbReference>
<dbReference type="PROSITE" id="PS50885">
    <property type="entry name" value="HAMP"/>
    <property type="match status" value="1"/>
</dbReference>
<dbReference type="CDD" id="cd00130">
    <property type="entry name" value="PAS"/>
    <property type="match status" value="3"/>
</dbReference>
<evidence type="ECO:0000256" key="4">
    <source>
        <dbReference type="ARBA" id="ARBA00022553"/>
    </source>
</evidence>
<dbReference type="Pfam" id="PF08447">
    <property type="entry name" value="PAS_3"/>
    <property type="match status" value="1"/>
</dbReference>
<dbReference type="RefSeq" id="WP_249698003.1">
    <property type="nucleotide sequence ID" value="NZ_JAMFLX010000004.1"/>
</dbReference>
<protein>
    <recommendedName>
        <fullName evidence="3">histidine kinase</fullName>
        <ecNumber evidence="3">2.7.13.3</ecNumber>
    </recommendedName>
</protein>
<evidence type="ECO:0000259" key="9">
    <source>
        <dbReference type="PROSITE" id="PS50109"/>
    </source>
</evidence>
<dbReference type="InterPro" id="IPR001610">
    <property type="entry name" value="PAC"/>
</dbReference>
<dbReference type="SMART" id="SM00091">
    <property type="entry name" value="PAS"/>
    <property type="match status" value="3"/>
</dbReference>
<keyword evidence="4 7" id="KW-0597">Phosphoprotein</keyword>
<evidence type="ECO:0000259" key="12">
    <source>
        <dbReference type="PROSITE" id="PS50113"/>
    </source>
</evidence>
<feature type="domain" description="PAC" evidence="12">
    <location>
        <begin position="695"/>
        <end position="747"/>
    </location>
</feature>
<feature type="domain" description="PAS" evidence="11">
    <location>
        <begin position="620"/>
        <end position="665"/>
    </location>
</feature>
<keyword evidence="8" id="KW-1133">Transmembrane helix</keyword>
<dbReference type="InterPro" id="IPR013655">
    <property type="entry name" value="PAS_fold_3"/>
</dbReference>
<feature type="transmembrane region" description="Helical" evidence="8">
    <location>
        <begin position="9"/>
        <end position="30"/>
    </location>
</feature>
<dbReference type="Gene3D" id="1.10.287.130">
    <property type="match status" value="1"/>
</dbReference>
<dbReference type="Gene3D" id="3.40.50.2300">
    <property type="match status" value="1"/>
</dbReference>
<evidence type="ECO:0000259" key="10">
    <source>
        <dbReference type="PROSITE" id="PS50110"/>
    </source>
</evidence>
<dbReference type="PROSITE" id="PS50110">
    <property type="entry name" value="RESPONSE_REGULATORY"/>
    <property type="match status" value="1"/>
</dbReference>
<dbReference type="SMART" id="SM00448">
    <property type="entry name" value="REC"/>
    <property type="match status" value="1"/>
</dbReference>
<dbReference type="Pfam" id="PF08448">
    <property type="entry name" value="PAS_4"/>
    <property type="match status" value="1"/>
</dbReference>
<keyword evidence="5" id="KW-0808">Transferase</keyword>
<dbReference type="SUPFAM" id="SSF55874">
    <property type="entry name" value="ATPase domain of HSP90 chaperone/DNA topoisomerase II/histidine kinase"/>
    <property type="match status" value="1"/>
</dbReference>
<comment type="catalytic activity">
    <reaction evidence="1">
        <text>ATP + protein L-histidine = ADP + protein N-phospho-L-histidine.</text>
        <dbReference type="EC" id="2.7.13.3"/>
    </reaction>
</comment>
<dbReference type="InterPro" id="IPR036890">
    <property type="entry name" value="HATPase_C_sf"/>
</dbReference>
<dbReference type="Gene3D" id="3.30.450.20">
    <property type="entry name" value="PAS domain"/>
    <property type="match status" value="3"/>
</dbReference>
<dbReference type="InterPro" id="IPR003660">
    <property type="entry name" value="HAMP_dom"/>
</dbReference>
<dbReference type="InterPro" id="IPR000700">
    <property type="entry name" value="PAS-assoc_C"/>
</dbReference>
<comment type="subcellular location">
    <subcellularLocation>
        <location evidence="2">Membrane</location>
    </subcellularLocation>
</comment>
<dbReference type="PROSITE" id="PS50113">
    <property type="entry name" value="PAC"/>
    <property type="match status" value="3"/>
</dbReference>
<name>A0ABT0PCK8_9GAMM</name>
<dbReference type="PROSITE" id="PS50109">
    <property type="entry name" value="HIS_KIN"/>
    <property type="match status" value="1"/>
</dbReference>
<dbReference type="EMBL" id="JAMFLX010000004">
    <property type="protein sequence ID" value="MCL6269117.1"/>
    <property type="molecule type" value="Genomic_DNA"/>
</dbReference>
<dbReference type="InterPro" id="IPR036097">
    <property type="entry name" value="HisK_dim/P_sf"/>
</dbReference>
<evidence type="ECO:0000259" key="11">
    <source>
        <dbReference type="PROSITE" id="PS50112"/>
    </source>
</evidence>
<dbReference type="SMART" id="SM00086">
    <property type="entry name" value="PAC"/>
    <property type="match status" value="3"/>
</dbReference>
<keyword evidence="8" id="KW-0472">Membrane</keyword>
<proteinExistence type="predicted"/>
<dbReference type="InterPro" id="IPR035965">
    <property type="entry name" value="PAS-like_dom_sf"/>
</dbReference>
<evidence type="ECO:0000313" key="15">
    <source>
        <dbReference type="Proteomes" id="UP001203338"/>
    </source>
</evidence>
<dbReference type="CDD" id="cd06225">
    <property type="entry name" value="HAMP"/>
    <property type="match status" value="1"/>
</dbReference>
<dbReference type="NCBIfam" id="TIGR00229">
    <property type="entry name" value="sensory_box"/>
    <property type="match status" value="3"/>
</dbReference>